<dbReference type="InterPro" id="IPR051498">
    <property type="entry name" value="Phosducin-like_chap/apop_reg"/>
</dbReference>
<keyword evidence="5" id="KW-1185">Reference proteome</keyword>
<dbReference type="Proteomes" id="UP000822688">
    <property type="component" value="Chromosome 9"/>
</dbReference>
<protein>
    <recommendedName>
        <fullName evidence="3">Phosducin domain-containing protein</fullName>
    </recommendedName>
</protein>
<comment type="similarity">
    <text evidence="1">Belongs to the phosducin family.</text>
</comment>
<feature type="compositionally biased region" description="Basic and acidic residues" evidence="2">
    <location>
        <begin position="42"/>
        <end position="53"/>
    </location>
</feature>
<evidence type="ECO:0000256" key="2">
    <source>
        <dbReference type="SAM" id="MobiDB-lite"/>
    </source>
</evidence>
<feature type="region of interest" description="Disordered" evidence="2">
    <location>
        <begin position="23"/>
        <end position="57"/>
    </location>
</feature>
<dbReference type="Pfam" id="PF02114">
    <property type="entry name" value="Phosducin"/>
    <property type="match status" value="1"/>
</dbReference>
<reference evidence="4" key="1">
    <citation type="submission" date="2020-06" db="EMBL/GenBank/DDBJ databases">
        <title>WGS assembly of Ceratodon purpureus strain R40.</title>
        <authorList>
            <person name="Carey S.B."/>
            <person name="Jenkins J."/>
            <person name="Shu S."/>
            <person name="Lovell J.T."/>
            <person name="Sreedasyam A."/>
            <person name="Maumus F."/>
            <person name="Tiley G.P."/>
            <person name="Fernandez-Pozo N."/>
            <person name="Barry K."/>
            <person name="Chen C."/>
            <person name="Wang M."/>
            <person name="Lipzen A."/>
            <person name="Daum C."/>
            <person name="Saski C.A."/>
            <person name="Payton A.C."/>
            <person name="Mcbreen J.C."/>
            <person name="Conrad R.E."/>
            <person name="Kollar L.M."/>
            <person name="Olsson S."/>
            <person name="Huttunen S."/>
            <person name="Landis J.B."/>
            <person name="Wickett N.J."/>
            <person name="Johnson M.G."/>
            <person name="Rensing S.A."/>
            <person name="Grimwood J."/>
            <person name="Schmutz J."/>
            <person name="Mcdaniel S.F."/>
        </authorList>
    </citation>
    <scope>NUCLEOTIDE SEQUENCE</scope>
    <source>
        <strain evidence="4">R40</strain>
    </source>
</reference>
<evidence type="ECO:0000313" key="4">
    <source>
        <dbReference type="EMBL" id="KAG0560667.1"/>
    </source>
</evidence>
<name>A0A8T0GQ05_CERPU</name>
<dbReference type="OrthoDB" id="45518at2759"/>
<dbReference type="PANTHER" id="PTHR45809">
    <property type="entry name" value="VIRAL IAP-ASSOCIATED FACTOR HOMOLOG"/>
    <property type="match status" value="1"/>
</dbReference>
<dbReference type="GO" id="GO:0005737">
    <property type="term" value="C:cytoplasm"/>
    <property type="evidence" value="ECO:0007669"/>
    <property type="project" value="TreeGrafter"/>
</dbReference>
<feature type="compositionally biased region" description="Pro residues" evidence="2">
    <location>
        <begin position="29"/>
        <end position="38"/>
    </location>
</feature>
<dbReference type="AlphaFoldDB" id="A0A8T0GQ05"/>
<dbReference type="GO" id="GO:0006457">
    <property type="term" value="P:protein folding"/>
    <property type="evidence" value="ECO:0007669"/>
    <property type="project" value="TreeGrafter"/>
</dbReference>
<organism evidence="4 5">
    <name type="scientific">Ceratodon purpureus</name>
    <name type="common">Fire moss</name>
    <name type="synonym">Dicranum purpureum</name>
    <dbReference type="NCBI Taxonomy" id="3225"/>
    <lineage>
        <taxon>Eukaryota</taxon>
        <taxon>Viridiplantae</taxon>
        <taxon>Streptophyta</taxon>
        <taxon>Embryophyta</taxon>
        <taxon>Bryophyta</taxon>
        <taxon>Bryophytina</taxon>
        <taxon>Bryopsida</taxon>
        <taxon>Dicranidae</taxon>
        <taxon>Pseudoditrichales</taxon>
        <taxon>Ditrichaceae</taxon>
        <taxon>Ceratodon</taxon>
    </lineage>
</organism>
<dbReference type="InterPro" id="IPR024253">
    <property type="entry name" value="Phosducin_thioredoxin-like_dom"/>
</dbReference>
<comment type="caution">
    <text evidence="4">The sequence shown here is derived from an EMBL/GenBank/DDBJ whole genome shotgun (WGS) entry which is preliminary data.</text>
</comment>
<evidence type="ECO:0000259" key="3">
    <source>
        <dbReference type="Pfam" id="PF02114"/>
    </source>
</evidence>
<gene>
    <name evidence="4" type="ORF">KC19_9G003600</name>
</gene>
<proteinExistence type="inferred from homology"/>
<evidence type="ECO:0000313" key="5">
    <source>
        <dbReference type="Proteomes" id="UP000822688"/>
    </source>
</evidence>
<dbReference type="Gene3D" id="3.40.30.10">
    <property type="entry name" value="Glutaredoxin"/>
    <property type="match status" value="1"/>
</dbReference>
<accession>A0A8T0GQ05</accession>
<dbReference type="InterPro" id="IPR036249">
    <property type="entry name" value="Thioredoxin-like_sf"/>
</dbReference>
<dbReference type="CDD" id="cd02988">
    <property type="entry name" value="Phd_like_VIAF"/>
    <property type="match status" value="1"/>
</dbReference>
<feature type="domain" description="Phosducin" evidence="3">
    <location>
        <begin position="59"/>
        <end position="188"/>
    </location>
</feature>
<dbReference type="PANTHER" id="PTHR45809:SF3">
    <property type="entry name" value="VIRAL IAP-ASSOCIATED FACTOR HOMOLOG"/>
    <property type="match status" value="1"/>
</dbReference>
<dbReference type="SUPFAM" id="SSF52833">
    <property type="entry name" value="Thioredoxin-like"/>
    <property type="match status" value="1"/>
</dbReference>
<dbReference type="EMBL" id="CM026430">
    <property type="protein sequence ID" value="KAG0560667.1"/>
    <property type="molecule type" value="Genomic_DNA"/>
</dbReference>
<evidence type="ECO:0000256" key="1">
    <source>
        <dbReference type="ARBA" id="ARBA00009686"/>
    </source>
</evidence>
<sequence length="252" mass="28167">MGDNFVYKDAEGTSTQWDDIQRKLGNLPEKPPPKPTPGWVPDSDRENAPKDAEWLQGKSIDELQDLEDDPLLEDDRFLEQYRKQRLAEMKEVASKPRFGSVQLISGSDYVREVSQAPADVWVVVHLFKDGLAECELLGQCLNRLAAKYTNTKFVKIVSTDCIKNYPDNLLPTLLVYNSTNVKANLVGLRRFGGPKCTPEDVALVLSQVGPVLGEPGETDSDAVRERVQKDYIEKMVMRHATKGGGNNSDEDT</sequence>